<reference evidence="1 2" key="1">
    <citation type="submission" date="2021-04" db="EMBL/GenBank/DDBJ databases">
        <authorList>
            <person name="De Guttry C."/>
            <person name="Zahm M."/>
            <person name="Klopp C."/>
            <person name="Cabau C."/>
            <person name="Louis A."/>
            <person name="Berthelot C."/>
            <person name="Parey E."/>
            <person name="Roest Crollius H."/>
            <person name="Montfort J."/>
            <person name="Robinson-Rechavi M."/>
            <person name="Bucao C."/>
            <person name="Bouchez O."/>
            <person name="Gislard M."/>
            <person name="Lluch J."/>
            <person name="Milhes M."/>
            <person name="Lampietro C."/>
            <person name="Lopez Roques C."/>
            <person name="Donnadieu C."/>
            <person name="Braasch I."/>
            <person name="Desvignes T."/>
            <person name="Postlethwait J."/>
            <person name="Bobe J."/>
            <person name="Wedekind C."/>
            <person name="Guiguen Y."/>
        </authorList>
    </citation>
    <scope>NUCLEOTIDE SEQUENCE [LARGE SCALE GENOMIC DNA]</scope>
    <source>
        <strain evidence="1">Cs_M1</strain>
        <tissue evidence="1">Blood</tissue>
    </source>
</reference>
<evidence type="ECO:0000313" key="2">
    <source>
        <dbReference type="Proteomes" id="UP001356427"/>
    </source>
</evidence>
<sequence length="114" mass="12842">MQPQFCGRNCCVKCGGICKYPVKSHVGEAEFLQEHLYPGFRGNAATRYGKDNELMSSRWLWKTVDTLRTTEALLSGLKSHGYQQALTDCWRSSVLSCGRAVIRWMMSSMGKPAM</sequence>
<gene>
    <name evidence="1" type="ORF">J4Q44_G00325840</name>
</gene>
<dbReference type="AlphaFoldDB" id="A0AAN8KS91"/>
<dbReference type="Proteomes" id="UP001356427">
    <property type="component" value="Unassembled WGS sequence"/>
</dbReference>
<accession>A0AAN8KS91</accession>
<proteinExistence type="predicted"/>
<organism evidence="1 2">
    <name type="scientific">Coregonus suidteri</name>
    <dbReference type="NCBI Taxonomy" id="861788"/>
    <lineage>
        <taxon>Eukaryota</taxon>
        <taxon>Metazoa</taxon>
        <taxon>Chordata</taxon>
        <taxon>Craniata</taxon>
        <taxon>Vertebrata</taxon>
        <taxon>Euteleostomi</taxon>
        <taxon>Actinopterygii</taxon>
        <taxon>Neopterygii</taxon>
        <taxon>Teleostei</taxon>
        <taxon>Protacanthopterygii</taxon>
        <taxon>Salmoniformes</taxon>
        <taxon>Salmonidae</taxon>
        <taxon>Coregoninae</taxon>
        <taxon>Coregonus</taxon>
    </lineage>
</organism>
<protein>
    <submittedName>
        <fullName evidence="1">Uncharacterized protein</fullName>
    </submittedName>
</protein>
<comment type="caution">
    <text evidence="1">The sequence shown here is derived from an EMBL/GenBank/DDBJ whole genome shotgun (WGS) entry which is preliminary data.</text>
</comment>
<keyword evidence="2" id="KW-1185">Reference proteome</keyword>
<dbReference type="EMBL" id="JAGTTL010000032">
    <property type="protein sequence ID" value="KAK6296442.1"/>
    <property type="molecule type" value="Genomic_DNA"/>
</dbReference>
<name>A0AAN8KS91_9TELE</name>
<evidence type="ECO:0000313" key="1">
    <source>
        <dbReference type="EMBL" id="KAK6296442.1"/>
    </source>
</evidence>